<sequence>MKSSESIFYLEDVEADDEALRRLRNLNDKITNMIEFDISLSYKILKMVNTFAYYTRVKVTSIQQAIVILGLNELKK</sequence>
<dbReference type="EMBL" id="MLQQ01000013">
    <property type="protein sequence ID" value="OIJ13787.1"/>
    <property type="molecule type" value="Genomic_DNA"/>
</dbReference>
<dbReference type="PANTHER" id="PTHR33525">
    <property type="match status" value="1"/>
</dbReference>
<dbReference type="AlphaFoldDB" id="A0A1S2LQ31"/>
<reference evidence="2 3" key="1">
    <citation type="submission" date="2016-10" db="EMBL/GenBank/DDBJ databases">
        <title>Draft genome sequences of four alkaliphilic bacteria belonging to the Anaerobacillus genus.</title>
        <authorList>
            <person name="Bassil N.M."/>
            <person name="Lloyd J.R."/>
        </authorList>
    </citation>
    <scope>NUCLEOTIDE SEQUENCE [LARGE SCALE GENOMIC DNA]</scope>
    <source>
        <strain evidence="2 3">DSM 15340</strain>
    </source>
</reference>
<dbReference type="InterPro" id="IPR052340">
    <property type="entry name" value="RNase_Y/CdgJ"/>
</dbReference>
<evidence type="ECO:0000259" key="1">
    <source>
        <dbReference type="Pfam" id="PF08668"/>
    </source>
</evidence>
<protein>
    <recommendedName>
        <fullName evidence="1">HDOD domain-containing protein</fullName>
    </recommendedName>
</protein>
<keyword evidence="3" id="KW-1185">Reference proteome</keyword>
<dbReference type="SUPFAM" id="SSF109604">
    <property type="entry name" value="HD-domain/PDEase-like"/>
    <property type="match status" value="1"/>
</dbReference>
<accession>A0A1S2LQ31</accession>
<gene>
    <name evidence="2" type="ORF">BKP35_08380</name>
</gene>
<comment type="caution">
    <text evidence="2">The sequence shown here is derived from an EMBL/GenBank/DDBJ whole genome shotgun (WGS) entry which is preliminary data.</text>
</comment>
<evidence type="ECO:0000313" key="3">
    <source>
        <dbReference type="Proteomes" id="UP000180098"/>
    </source>
</evidence>
<dbReference type="PANTHER" id="PTHR33525:SF4">
    <property type="entry name" value="CYCLIC DI-GMP PHOSPHODIESTERASE CDGJ"/>
    <property type="match status" value="1"/>
</dbReference>
<dbReference type="Proteomes" id="UP000180098">
    <property type="component" value="Unassembled WGS sequence"/>
</dbReference>
<dbReference type="Gene3D" id="1.10.3210.10">
    <property type="entry name" value="Hypothetical protein af1432"/>
    <property type="match status" value="1"/>
</dbReference>
<dbReference type="InterPro" id="IPR013976">
    <property type="entry name" value="HDOD"/>
</dbReference>
<feature type="domain" description="HDOD" evidence="1">
    <location>
        <begin position="28"/>
        <end position="75"/>
    </location>
</feature>
<name>A0A1S2LQ31_9BACI</name>
<dbReference type="Pfam" id="PF08668">
    <property type="entry name" value="HDOD"/>
    <property type="match status" value="1"/>
</dbReference>
<proteinExistence type="predicted"/>
<organism evidence="2 3">
    <name type="scientific">Anaerobacillus arseniciselenatis</name>
    <dbReference type="NCBI Taxonomy" id="85682"/>
    <lineage>
        <taxon>Bacteria</taxon>
        <taxon>Bacillati</taxon>
        <taxon>Bacillota</taxon>
        <taxon>Bacilli</taxon>
        <taxon>Bacillales</taxon>
        <taxon>Bacillaceae</taxon>
        <taxon>Anaerobacillus</taxon>
    </lineage>
</organism>
<evidence type="ECO:0000313" key="2">
    <source>
        <dbReference type="EMBL" id="OIJ13787.1"/>
    </source>
</evidence>